<dbReference type="Proteomes" id="UP000256478">
    <property type="component" value="Unassembled WGS sequence"/>
</dbReference>
<dbReference type="SUPFAM" id="SSF52172">
    <property type="entry name" value="CheY-like"/>
    <property type="match status" value="1"/>
</dbReference>
<dbReference type="PROSITE" id="PS50930">
    <property type="entry name" value="HTH_LYTTR"/>
    <property type="match status" value="1"/>
</dbReference>
<keyword evidence="2" id="KW-0597">Phosphoprotein</keyword>
<feature type="domain" description="HTH LytTR-type" evidence="4">
    <location>
        <begin position="134"/>
        <end position="238"/>
    </location>
</feature>
<sequence length="241" mass="27476">MELDVILVDDERLARAELRRLLKPFAHMNIVGEAENAEQAMQILSKQKVDILFLDIEMPGENGIKLAERIAAQHKCDAQIVFCTAYDEFAVDAFSLNAADYLMKPINPARLHQCLSKFQTATPDTTLLNDDFKLMVKFQDKMKIIKLSQIYRFQSIGNHAALYTTEGKAYIQSSLNKVEKRLNTNDYFRVNRSDILRFDAIETIEQNVNSSLLANLSDGEQVEISRRQSGRLKDMFGFAGF</sequence>
<dbReference type="PANTHER" id="PTHR37299">
    <property type="entry name" value="TRANSCRIPTIONAL REGULATOR-RELATED"/>
    <property type="match status" value="1"/>
</dbReference>
<organism evidence="5 6">
    <name type="scientific">Thalassotalea euphylliae</name>
    <dbReference type="NCBI Taxonomy" id="1655234"/>
    <lineage>
        <taxon>Bacteria</taxon>
        <taxon>Pseudomonadati</taxon>
        <taxon>Pseudomonadota</taxon>
        <taxon>Gammaproteobacteria</taxon>
        <taxon>Alteromonadales</taxon>
        <taxon>Colwelliaceae</taxon>
        <taxon>Thalassotalea</taxon>
    </lineage>
</organism>
<dbReference type="RefSeq" id="WP_116006729.1">
    <property type="nucleotide sequence ID" value="NZ_QUOU01000001.1"/>
</dbReference>
<dbReference type="GO" id="GO:0000156">
    <property type="term" value="F:phosphorelay response regulator activity"/>
    <property type="evidence" value="ECO:0007669"/>
    <property type="project" value="InterPro"/>
</dbReference>
<proteinExistence type="predicted"/>
<comment type="caution">
    <text evidence="5">The sequence shown here is derived from an EMBL/GenBank/DDBJ whole genome shotgun (WGS) entry which is preliminary data.</text>
</comment>
<dbReference type="PROSITE" id="PS50110">
    <property type="entry name" value="RESPONSE_REGULATORY"/>
    <property type="match status" value="1"/>
</dbReference>
<feature type="domain" description="Response regulatory" evidence="3">
    <location>
        <begin position="4"/>
        <end position="119"/>
    </location>
</feature>
<dbReference type="Gene3D" id="2.40.50.1020">
    <property type="entry name" value="LytTr DNA-binding domain"/>
    <property type="match status" value="1"/>
</dbReference>
<evidence type="ECO:0000259" key="3">
    <source>
        <dbReference type="PROSITE" id="PS50110"/>
    </source>
</evidence>
<evidence type="ECO:0000256" key="1">
    <source>
        <dbReference type="ARBA" id="ARBA00023012"/>
    </source>
</evidence>
<dbReference type="PANTHER" id="PTHR37299:SF1">
    <property type="entry name" value="STAGE 0 SPORULATION PROTEIN A HOMOLOG"/>
    <property type="match status" value="1"/>
</dbReference>
<dbReference type="Pfam" id="PF00072">
    <property type="entry name" value="Response_reg"/>
    <property type="match status" value="1"/>
</dbReference>
<keyword evidence="5" id="KW-0238">DNA-binding</keyword>
<gene>
    <name evidence="5" type="ORF">DXX93_02895</name>
</gene>
<accession>A0A3E0TM09</accession>
<dbReference type="InterPro" id="IPR046947">
    <property type="entry name" value="LytR-like"/>
</dbReference>
<feature type="modified residue" description="4-aspartylphosphate" evidence="2">
    <location>
        <position position="55"/>
    </location>
</feature>
<evidence type="ECO:0000313" key="5">
    <source>
        <dbReference type="EMBL" id="REL25599.1"/>
    </source>
</evidence>
<evidence type="ECO:0000259" key="4">
    <source>
        <dbReference type="PROSITE" id="PS50930"/>
    </source>
</evidence>
<dbReference type="GO" id="GO:0003677">
    <property type="term" value="F:DNA binding"/>
    <property type="evidence" value="ECO:0007669"/>
    <property type="project" value="UniProtKB-KW"/>
</dbReference>
<name>A0A3E0TM09_9GAMM</name>
<dbReference type="InterPro" id="IPR001789">
    <property type="entry name" value="Sig_transdc_resp-reg_receiver"/>
</dbReference>
<dbReference type="SMART" id="SM00448">
    <property type="entry name" value="REC"/>
    <property type="match status" value="1"/>
</dbReference>
<dbReference type="Pfam" id="PF04397">
    <property type="entry name" value="LytTR"/>
    <property type="match status" value="1"/>
</dbReference>
<evidence type="ECO:0000256" key="2">
    <source>
        <dbReference type="PROSITE-ProRule" id="PRU00169"/>
    </source>
</evidence>
<dbReference type="InterPro" id="IPR007492">
    <property type="entry name" value="LytTR_DNA-bd_dom"/>
</dbReference>
<keyword evidence="1" id="KW-0902">Two-component regulatory system</keyword>
<dbReference type="OrthoDB" id="236568at2"/>
<dbReference type="InterPro" id="IPR011006">
    <property type="entry name" value="CheY-like_superfamily"/>
</dbReference>
<dbReference type="AlphaFoldDB" id="A0A3E0TM09"/>
<dbReference type="Gene3D" id="3.40.50.2300">
    <property type="match status" value="1"/>
</dbReference>
<reference evidence="5 6" key="1">
    <citation type="submission" date="2018-08" db="EMBL/GenBank/DDBJ databases">
        <title>Thalassotalea euphylliae genome.</title>
        <authorList>
            <person name="Summers S."/>
            <person name="Rice S.A."/>
            <person name="Freckelton M.L."/>
            <person name="Nedved B.T."/>
            <person name="Hadfield M.G."/>
        </authorList>
    </citation>
    <scope>NUCLEOTIDE SEQUENCE [LARGE SCALE GENOMIC DNA]</scope>
    <source>
        <strain evidence="5 6">H1</strain>
    </source>
</reference>
<evidence type="ECO:0000313" key="6">
    <source>
        <dbReference type="Proteomes" id="UP000256478"/>
    </source>
</evidence>
<protein>
    <submittedName>
        <fullName evidence="5">DNA-binding response regulator</fullName>
    </submittedName>
</protein>
<dbReference type="SMART" id="SM00850">
    <property type="entry name" value="LytTR"/>
    <property type="match status" value="1"/>
</dbReference>
<dbReference type="EMBL" id="QUOU01000001">
    <property type="protein sequence ID" value="REL25599.1"/>
    <property type="molecule type" value="Genomic_DNA"/>
</dbReference>